<organism evidence="7">
    <name type="scientific">marine metagenome</name>
    <dbReference type="NCBI Taxonomy" id="408172"/>
    <lineage>
        <taxon>unclassified sequences</taxon>
        <taxon>metagenomes</taxon>
        <taxon>ecological metagenomes</taxon>
    </lineage>
</organism>
<dbReference type="Pfam" id="PF02618">
    <property type="entry name" value="YceG"/>
    <property type="match status" value="1"/>
</dbReference>
<dbReference type="Gene3D" id="3.30.1490.480">
    <property type="entry name" value="Endolytic murein transglycosylase"/>
    <property type="match status" value="1"/>
</dbReference>
<dbReference type="PANTHER" id="PTHR30518">
    <property type="entry name" value="ENDOLYTIC MUREIN TRANSGLYCOSYLASE"/>
    <property type="match status" value="1"/>
</dbReference>
<evidence type="ECO:0000313" key="7">
    <source>
        <dbReference type="EMBL" id="SUZ60484.1"/>
    </source>
</evidence>
<dbReference type="Gene3D" id="3.30.160.60">
    <property type="entry name" value="Classic Zinc Finger"/>
    <property type="match status" value="1"/>
</dbReference>
<sequence>MRKALLVVALLVLPIGGFAAYGARVLYDRAAQVYRGYQGAEALVDIAPGTSTLDIGRQLVDAGVVSDERTFRVALWRSGRDRLLQAGEYRFTEPVSPLDVIDALFRGQVYLRTVTFPEGLTRWEMAEVFGRSRFGSNEEFLEASEQAELIADLDPEATNLEGYLFPETYALPRDADADDLVAAMLAQFRRAFDDDLRTLAAERGLTVRQVVTLASLIQRETGLDDERPVVSAVYTNRLDRRMPLQCDPTVIYALQIDGRYDGNLTRENLAYDSPYNTYVYPGLPPGPIAAPGAADLRAALMPANVSYVYFVSRNDGSHVFADTLREHNRNVREFQVDYFRRRRAATR</sequence>
<keyword evidence="4" id="KW-0472">Membrane</keyword>
<evidence type="ECO:0000256" key="6">
    <source>
        <dbReference type="ARBA" id="ARBA00023316"/>
    </source>
</evidence>
<evidence type="ECO:0000256" key="2">
    <source>
        <dbReference type="ARBA" id="ARBA00022692"/>
    </source>
</evidence>
<dbReference type="EMBL" id="UINC01000745">
    <property type="protein sequence ID" value="SUZ60484.1"/>
    <property type="molecule type" value="Genomic_DNA"/>
</dbReference>
<proteinExistence type="inferred from homology"/>
<evidence type="ECO:0000256" key="5">
    <source>
        <dbReference type="ARBA" id="ARBA00023239"/>
    </source>
</evidence>
<keyword evidence="2" id="KW-0812">Transmembrane</keyword>
<reference evidence="7" key="1">
    <citation type="submission" date="2018-05" db="EMBL/GenBank/DDBJ databases">
        <authorList>
            <person name="Lanie J.A."/>
            <person name="Ng W.-L."/>
            <person name="Kazmierczak K.M."/>
            <person name="Andrzejewski T.M."/>
            <person name="Davidsen T.M."/>
            <person name="Wayne K.J."/>
            <person name="Tettelin H."/>
            <person name="Glass J.I."/>
            <person name="Rusch D."/>
            <person name="Podicherti R."/>
            <person name="Tsui H.-C.T."/>
            <person name="Winkler M.E."/>
        </authorList>
    </citation>
    <scope>NUCLEOTIDE SEQUENCE</scope>
</reference>
<gene>
    <name evidence="7" type="ORF">METZ01_LOCUS13338</name>
</gene>
<dbReference type="HAMAP" id="MF_02065">
    <property type="entry name" value="MltG"/>
    <property type="match status" value="1"/>
</dbReference>
<keyword evidence="6" id="KW-0961">Cell wall biogenesis/degradation</keyword>
<name>A0A381P1W0_9ZZZZ</name>
<keyword evidence="1" id="KW-1003">Cell membrane</keyword>
<dbReference type="NCBIfam" id="TIGR00247">
    <property type="entry name" value="endolytic transglycosylase MltG"/>
    <property type="match status" value="1"/>
</dbReference>
<dbReference type="GO" id="GO:0071555">
    <property type="term" value="P:cell wall organization"/>
    <property type="evidence" value="ECO:0007669"/>
    <property type="project" value="UniProtKB-KW"/>
</dbReference>
<dbReference type="GO" id="GO:0016829">
    <property type="term" value="F:lyase activity"/>
    <property type="evidence" value="ECO:0007669"/>
    <property type="project" value="UniProtKB-KW"/>
</dbReference>
<evidence type="ECO:0000256" key="3">
    <source>
        <dbReference type="ARBA" id="ARBA00022989"/>
    </source>
</evidence>
<keyword evidence="5" id="KW-0456">Lyase</keyword>
<accession>A0A381P1W0</accession>
<evidence type="ECO:0008006" key="8">
    <source>
        <dbReference type="Google" id="ProtNLM"/>
    </source>
</evidence>
<evidence type="ECO:0000256" key="1">
    <source>
        <dbReference type="ARBA" id="ARBA00022475"/>
    </source>
</evidence>
<protein>
    <recommendedName>
        <fullName evidence="8">Endolytic murein transglycosylase</fullName>
    </recommendedName>
</protein>
<evidence type="ECO:0000256" key="4">
    <source>
        <dbReference type="ARBA" id="ARBA00023136"/>
    </source>
</evidence>
<dbReference type="InterPro" id="IPR003770">
    <property type="entry name" value="MLTG-like"/>
</dbReference>
<dbReference type="CDD" id="cd08010">
    <property type="entry name" value="MltG_like"/>
    <property type="match status" value="1"/>
</dbReference>
<dbReference type="PANTHER" id="PTHR30518:SF2">
    <property type="entry name" value="ENDOLYTIC MUREIN TRANSGLYCOSYLASE"/>
    <property type="match status" value="1"/>
</dbReference>
<keyword evidence="3" id="KW-1133">Transmembrane helix</keyword>
<dbReference type="AlphaFoldDB" id="A0A381P1W0"/>